<organism evidence="3 4">
    <name type="scientific">Marasmiellus scandens</name>
    <dbReference type="NCBI Taxonomy" id="2682957"/>
    <lineage>
        <taxon>Eukaryota</taxon>
        <taxon>Fungi</taxon>
        <taxon>Dikarya</taxon>
        <taxon>Basidiomycota</taxon>
        <taxon>Agaricomycotina</taxon>
        <taxon>Agaricomycetes</taxon>
        <taxon>Agaricomycetidae</taxon>
        <taxon>Agaricales</taxon>
        <taxon>Marasmiineae</taxon>
        <taxon>Omphalotaceae</taxon>
        <taxon>Marasmiellus</taxon>
    </lineage>
</organism>
<feature type="transmembrane region" description="Helical" evidence="2">
    <location>
        <begin position="25"/>
        <end position="50"/>
    </location>
</feature>
<dbReference type="PANTHER" id="PTHR38848:SF3">
    <property type="entry name" value="G-PROTEIN COUPLED RECEPTORS FAMILY 3 PROFILE DOMAIN-CONTAINING PROTEIN"/>
    <property type="match status" value="1"/>
</dbReference>
<sequence length="274" mass="30266">MFSSVEKVHVVWSSTPNTPRLKSPVYLVGMGTIVLYTIVGIVMVIGRVSYLRQEDGYCFIGLKFYSSVALLSYDLYITLLLTGLFLWPLLRSSFTNSRLRSVALRTMISSSVALVMSTVNIAVLAAYHGNERGWMCLGCCTTDIIFNALALFWVTRDAQSSIPSSHPNAPAGGQNPFAKEQTPAVVMMKGNSLQGPATSAEGLQVKQGFTRSTSNSASKLLFKFDRVDESEQIEMRSQAESTFQPVEVMVNTIRERDDDSYEDSESVRKAPENV</sequence>
<evidence type="ECO:0000313" key="4">
    <source>
        <dbReference type="Proteomes" id="UP001498398"/>
    </source>
</evidence>
<evidence type="ECO:0000256" key="2">
    <source>
        <dbReference type="SAM" id="Phobius"/>
    </source>
</evidence>
<feature type="transmembrane region" description="Helical" evidence="2">
    <location>
        <begin position="62"/>
        <end position="87"/>
    </location>
</feature>
<feature type="region of interest" description="Disordered" evidence="1">
    <location>
        <begin position="253"/>
        <end position="274"/>
    </location>
</feature>
<accession>A0ABR1JKX3</accession>
<dbReference type="Proteomes" id="UP001498398">
    <property type="component" value="Unassembled WGS sequence"/>
</dbReference>
<keyword evidence="2" id="KW-0472">Membrane</keyword>
<feature type="transmembrane region" description="Helical" evidence="2">
    <location>
        <begin position="107"/>
        <end position="127"/>
    </location>
</feature>
<reference evidence="3 4" key="1">
    <citation type="submission" date="2024-01" db="EMBL/GenBank/DDBJ databases">
        <title>A draft genome for the cacao thread blight pathogen Marasmiellus scandens.</title>
        <authorList>
            <person name="Baruah I.K."/>
            <person name="Leung J."/>
            <person name="Bukari Y."/>
            <person name="Amoako-Attah I."/>
            <person name="Meinhardt L.W."/>
            <person name="Bailey B.A."/>
            <person name="Cohen S.P."/>
        </authorList>
    </citation>
    <scope>NUCLEOTIDE SEQUENCE [LARGE SCALE GENOMIC DNA]</scope>
    <source>
        <strain evidence="3 4">GH-19</strain>
    </source>
</reference>
<gene>
    <name evidence="3" type="ORF">VKT23_006812</name>
</gene>
<feature type="compositionally biased region" description="Basic and acidic residues" evidence="1">
    <location>
        <begin position="265"/>
        <end position="274"/>
    </location>
</feature>
<keyword evidence="2" id="KW-1133">Transmembrane helix</keyword>
<keyword evidence="4" id="KW-1185">Reference proteome</keyword>
<protein>
    <recommendedName>
        <fullName evidence="5">Transmembrane protein</fullName>
    </recommendedName>
</protein>
<evidence type="ECO:0008006" key="5">
    <source>
        <dbReference type="Google" id="ProtNLM"/>
    </source>
</evidence>
<name>A0ABR1JKX3_9AGAR</name>
<evidence type="ECO:0000256" key="1">
    <source>
        <dbReference type="SAM" id="MobiDB-lite"/>
    </source>
</evidence>
<comment type="caution">
    <text evidence="3">The sequence shown here is derived from an EMBL/GenBank/DDBJ whole genome shotgun (WGS) entry which is preliminary data.</text>
</comment>
<keyword evidence="2" id="KW-0812">Transmembrane</keyword>
<evidence type="ECO:0000313" key="3">
    <source>
        <dbReference type="EMBL" id="KAK7463462.1"/>
    </source>
</evidence>
<dbReference type="EMBL" id="JBANRG010000009">
    <property type="protein sequence ID" value="KAK7463462.1"/>
    <property type="molecule type" value="Genomic_DNA"/>
</dbReference>
<proteinExistence type="predicted"/>
<dbReference type="PANTHER" id="PTHR38848">
    <property type="entry name" value="G-PROTEIN COUPLED RECEPTORS FAMILY 3 PROFILE DOMAIN-CONTAINING PROTEIN"/>
    <property type="match status" value="1"/>
</dbReference>
<feature type="transmembrane region" description="Helical" evidence="2">
    <location>
        <begin position="134"/>
        <end position="154"/>
    </location>
</feature>